<keyword evidence="1" id="KW-1133">Transmembrane helix</keyword>
<dbReference type="EMBL" id="CAUYUJ010018069">
    <property type="protein sequence ID" value="CAK0880417.1"/>
    <property type="molecule type" value="Genomic_DNA"/>
</dbReference>
<feature type="transmembrane region" description="Helical" evidence="1">
    <location>
        <begin position="104"/>
        <end position="133"/>
    </location>
</feature>
<organism evidence="2 3">
    <name type="scientific">Prorocentrum cordatum</name>
    <dbReference type="NCBI Taxonomy" id="2364126"/>
    <lineage>
        <taxon>Eukaryota</taxon>
        <taxon>Sar</taxon>
        <taxon>Alveolata</taxon>
        <taxon>Dinophyceae</taxon>
        <taxon>Prorocentrales</taxon>
        <taxon>Prorocentraceae</taxon>
        <taxon>Prorocentrum</taxon>
    </lineage>
</organism>
<protein>
    <submittedName>
        <fullName evidence="2">Uncharacterized protein</fullName>
    </submittedName>
</protein>
<evidence type="ECO:0000256" key="1">
    <source>
        <dbReference type="SAM" id="Phobius"/>
    </source>
</evidence>
<sequence>PRGCRGFVRCWPSDGAPEARARRSTCCWAPWLLLLRRGRRFPTSPTVMLRTLGVQVVASILEAILNFMVMIMRMKGQCMLGRSRKWATLLYIIKIRMRLLIKGVVALFATMYLHFLEMILVNGLLTVFCLKVVFSVKPLLQFVVMSLLVLVRLAVSRATSLMFLEPSVMSSTENPGGLRAW</sequence>
<feature type="transmembrane region" description="Helical" evidence="1">
    <location>
        <begin position="52"/>
        <end position="72"/>
    </location>
</feature>
<proteinExistence type="predicted"/>
<keyword evidence="3" id="KW-1185">Reference proteome</keyword>
<comment type="caution">
    <text evidence="2">The sequence shown here is derived from an EMBL/GenBank/DDBJ whole genome shotgun (WGS) entry which is preliminary data.</text>
</comment>
<evidence type="ECO:0000313" key="2">
    <source>
        <dbReference type="EMBL" id="CAK0880417.1"/>
    </source>
</evidence>
<evidence type="ECO:0000313" key="3">
    <source>
        <dbReference type="Proteomes" id="UP001189429"/>
    </source>
</evidence>
<accession>A0ABN9W2Z0</accession>
<feature type="non-terminal residue" evidence="2">
    <location>
        <position position="1"/>
    </location>
</feature>
<dbReference type="Proteomes" id="UP001189429">
    <property type="component" value="Unassembled WGS sequence"/>
</dbReference>
<feature type="transmembrane region" description="Helical" evidence="1">
    <location>
        <begin position="139"/>
        <end position="155"/>
    </location>
</feature>
<reference evidence="2" key="1">
    <citation type="submission" date="2023-10" db="EMBL/GenBank/DDBJ databases">
        <authorList>
            <person name="Chen Y."/>
            <person name="Shah S."/>
            <person name="Dougan E. K."/>
            <person name="Thang M."/>
            <person name="Chan C."/>
        </authorList>
    </citation>
    <scope>NUCLEOTIDE SEQUENCE [LARGE SCALE GENOMIC DNA]</scope>
</reference>
<gene>
    <name evidence="2" type="ORF">PCOR1329_LOCUS63559</name>
</gene>
<keyword evidence="1" id="KW-0812">Transmembrane</keyword>
<name>A0ABN9W2Z0_9DINO</name>
<keyword evidence="1" id="KW-0472">Membrane</keyword>